<sequence>MFEWFINIMRKHKYLGVGNDLYCGEPIDEDDKIAFYHDLDYTLANSYDDILLADKIAIQRFFDLKTLHGYIAGSLLQLKHIAEINIGRVFYPNINKYTKSEKNAAKILQILYSYYDKNINKPQVMSFEEFVCTDIAKNLIKDVFE</sequence>
<dbReference type="EMBL" id="OR723730">
    <property type="protein sequence ID" value="WYD57128.1"/>
    <property type="molecule type" value="Genomic_DNA"/>
</dbReference>
<dbReference type="InterPro" id="IPR013607">
    <property type="entry name" value="Phospholipase_A2-like"/>
</dbReference>
<evidence type="ECO:0000313" key="2">
    <source>
        <dbReference type="EMBL" id="WYD57128.1"/>
    </source>
</evidence>
<feature type="domain" description="Phospholipase A2-like" evidence="1">
    <location>
        <begin position="11"/>
        <end position="77"/>
    </location>
</feature>
<proteinExistence type="predicted"/>
<dbReference type="GO" id="GO:0005198">
    <property type="term" value="F:structural molecule activity"/>
    <property type="evidence" value="ECO:0007669"/>
    <property type="project" value="InterPro"/>
</dbReference>
<dbReference type="Pfam" id="PF08398">
    <property type="entry name" value="Phospholip_A2_4"/>
    <property type="match status" value="1"/>
</dbReference>
<accession>A0AAN0N7G7</accession>
<organism evidence="2">
    <name type="scientific">Nesodiprion zhejiangensis nucleopolyhedrovirus</name>
    <dbReference type="NCBI Taxonomy" id="3135970"/>
    <lineage>
        <taxon>Viruses</taxon>
        <taxon>Viruses incertae sedis</taxon>
        <taxon>Naldaviricetes</taxon>
        <taxon>Lefavirales</taxon>
        <taxon>Baculoviridae</taxon>
    </lineage>
</organism>
<name>A0AAN0N7G7_9BACU</name>
<gene>
    <name evidence="2" type="ORF">NezhNPV_ORF83</name>
</gene>
<protein>
    <recommendedName>
        <fullName evidence="1">Phospholipase A2-like domain-containing protein</fullName>
    </recommendedName>
</protein>
<reference evidence="2" key="1">
    <citation type="submission" date="2023-10" db="EMBL/GenBank/DDBJ databases">
        <authorList>
            <person name="Wang Q."/>
        </authorList>
    </citation>
    <scope>NUCLEOTIDE SEQUENCE</scope>
    <source>
        <strain evidence="2">BJZYA2014</strain>
    </source>
</reference>
<evidence type="ECO:0000259" key="1">
    <source>
        <dbReference type="Pfam" id="PF08398"/>
    </source>
</evidence>